<evidence type="ECO:0000259" key="1">
    <source>
        <dbReference type="PROSITE" id="PS50191"/>
    </source>
</evidence>
<dbReference type="CDD" id="cd00170">
    <property type="entry name" value="SEC14"/>
    <property type="match status" value="1"/>
</dbReference>
<accession>A0A5E4QV79</accession>
<evidence type="ECO:0000313" key="2">
    <source>
        <dbReference type="EMBL" id="VVD02071.1"/>
    </source>
</evidence>
<dbReference type="PANTHER" id="PTHR10174">
    <property type="entry name" value="ALPHA-TOCOPHEROL TRANSFER PROTEIN-RELATED"/>
    <property type="match status" value="1"/>
</dbReference>
<dbReference type="InterPro" id="IPR001251">
    <property type="entry name" value="CRAL-TRIO_dom"/>
</dbReference>
<protein>
    <recommendedName>
        <fullName evidence="1">CRAL-TRIO domain-containing protein</fullName>
    </recommendedName>
</protein>
<dbReference type="SUPFAM" id="SSF46938">
    <property type="entry name" value="CRAL/TRIO N-terminal domain"/>
    <property type="match status" value="1"/>
</dbReference>
<dbReference type="Gene3D" id="3.40.525.10">
    <property type="entry name" value="CRAL-TRIO lipid binding domain"/>
    <property type="match status" value="1"/>
</dbReference>
<keyword evidence="3" id="KW-1185">Reference proteome</keyword>
<dbReference type="SUPFAM" id="SSF52087">
    <property type="entry name" value="CRAL/TRIO domain"/>
    <property type="match status" value="1"/>
</dbReference>
<dbReference type="InterPro" id="IPR036273">
    <property type="entry name" value="CRAL/TRIO_N_dom_sf"/>
</dbReference>
<dbReference type="PANTHER" id="PTHR10174:SF213">
    <property type="entry name" value="CRAL-TRIO DOMAIN-CONTAINING PROTEIN"/>
    <property type="match status" value="1"/>
</dbReference>
<sequence length="283" mass="32956">MTEKEIEDKKLYVEELKHWIEGQPHLPNIEDKMLLRFVHSCYYDIERAKGALELFCNLRTLAPELLTNRDPLSQQMQSVLSWINVAQINISKNRCLWLWQLDDPGLVKYDYLLDAKFFFLSTDAYFLDSCHLPDADVVVLDAHDISLKFITKFNLSHARKLSKYQEEAIPVRLTQIHVINAPTVIDKIFGLMKPLLKKELTDLIHFHTPNSTTIFKYFDKEDLPEDFGGTRPSMKELAKNTESLLMKWRDELKSDDLWKALPIEKKKSNNTPAVSSFRSLAID</sequence>
<feature type="domain" description="CRAL-TRIO" evidence="1">
    <location>
        <begin position="138"/>
        <end position="235"/>
    </location>
</feature>
<dbReference type="InterPro" id="IPR036865">
    <property type="entry name" value="CRAL-TRIO_dom_sf"/>
</dbReference>
<evidence type="ECO:0000313" key="3">
    <source>
        <dbReference type="Proteomes" id="UP000324832"/>
    </source>
</evidence>
<gene>
    <name evidence="2" type="ORF">LSINAPIS_LOCUS12361</name>
</gene>
<dbReference type="AlphaFoldDB" id="A0A5E4QV79"/>
<dbReference type="PRINTS" id="PR00180">
    <property type="entry name" value="CRETINALDHBP"/>
</dbReference>
<dbReference type="GO" id="GO:1902936">
    <property type="term" value="F:phosphatidylinositol bisphosphate binding"/>
    <property type="evidence" value="ECO:0007669"/>
    <property type="project" value="TreeGrafter"/>
</dbReference>
<dbReference type="PROSITE" id="PS50191">
    <property type="entry name" value="CRAL_TRIO"/>
    <property type="match status" value="1"/>
</dbReference>
<dbReference type="Pfam" id="PF00650">
    <property type="entry name" value="CRAL_TRIO"/>
    <property type="match status" value="1"/>
</dbReference>
<dbReference type="Proteomes" id="UP000324832">
    <property type="component" value="Unassembled WGS sequence"/>
</dbReference>
<organism evidence="2 3">
    <name type="scientific">Leptidea sinapis</name>
    <dbReference type="NCBI Taxonomy" id="189913"/>
    <lineage>
        <taxon>Eukaryota</taxon>
        <taxon>Metazoa</taxon>
        <taxon>Ecdysozoa</taxon>
        <taxon>Arthropoda</taxon>
        <taxon>Hexapoda</taxon>
        <taxon>Insecta</taxon>
        <taxon>Pterygota</taxon>
        <taxon>Neoptera</taxon>
        <taxon>Endopterygota</taxon>
        <taxon>Lepidoptera</taxon>
        <taxon>Glossata</taxon>
        <taxon>Ditrysia</taxon>
        <taxon>Papilionoidea</taxon>
        <taxon>Pieridae</taxon>
        <taxon>Dismorphiinae</taxon>
        <taxon>Leptidea</taxon>
    </lineage>
</organism>
<dbReference type="EMBL" id="FZQP02005777">
    <property type="protein sequence ID" value="VVD02071.1"/>
    <property type="molecule type" value="Genomic_DNA"/>
</dbReference>
<reference evidence="2 3" key="1">
    <citation type="submission" date="2017-07" db="EMBL/GenBank/DDBJ databases">
        <authorList>
            <person name="Talla V."/>
            <person name="Backstrom N."/>
        </authorList>
    </citation>
    <scope>NUCLEOTIDE SEQUENCE [LARGE SCALE GENOMIC DNA]</scope>
</reference>
<proteinExistence type="predicted"/>
<name>A0A5E4QV79_9NEOP</name>
<dbReference type="GO" id="GO:0016020">
    <property type="term" value="C:membrane"/>
    <property type="evidence" value="ECO:0007669"/>
    <property type="project" value="TreeGrafter"/>
</dbReference>